<reference evidence="2" key="1">
    <citation type="journal article" date="2019" name="Int. J. Syst. Evol. Microbiol.">
        <title>The Global Catalogue of Microorganisms (GCM) 10K type strain sequencing project: providing services to taxonomists for standard genome sequencing and annotation.</title>
        <authorList>
            <consortium name="The Broad Institute Genomics Platform"/>
            <consortium name="The Broad Institute Genome Sequencing Center for Infectious Disease"/>
            <person name="Wu L."/>
            <person name="Ma J."/>
        </authorList>
    </citation>
    <scope>NUCLEOTIDE SEQUENCE [LARGE SCALE GENOMIC DNA]</scope>
    <source>
        <strain evidence="2">CCM 2767</strain>
    </source>
</reference>
<keyword evidence="2" id="KW-1185">Reference proteome</keyword>
<dbReference type="EMBL" id="BMDI01000003">
    <property type="protein sequence ID" value="GGI21075.1"/>
    <property type="molecule type" value="Genomic_DNA"/>
</dbReference>
<dbReference type="Proteomes" id="UP000642180">
    <property type="component" value="Unassembled WGS sequence"/>
</dbReference>
<evidence type="ECO:0000313" key="2">
    <source>
        <dbReference type="Proteomes" id="UP000642180"/>
    </source>
</evidence>
<dbReference type="AlphaFoldDB" id="A0A8J3AT77"/>
<dbReference type="RefSeq" id="WP_188381939.1">
    <property type="nucleotide sequence ID" value="NZ_BMDI01000003.1"/>
</dbReference>
<evidence type="ECO:0000313" key="1">
    <source>
        <dbReference type="EMBL" id="GGI21075.1"/>
    </source>
</evidence>
<comment type="caution">
    <text evidence="1">The sequence shown here is derived from an EMBL/GenBank/DDBJ whole genome shotgun (WGS) entry which is preliminary data.</text>
</comment>
<proteinExistence type="predicted"/>
<organism evidence="1 2">
    <name type="scientific">Oxalicibacterium faecigallinarum</name>
    <dbReference type="NCBI Taxonomy" id="573741"/>
    <lineage>
        <taxon>Bacteria</taxon>
        <taxon>Pseudomonadati</taxon>
        <taxon>Pseudomonadota</taxon>
        <taxon>Betaproteobacteria</taxon>
        <taxon>Burkholderiales</taxon>
        <taxon>Oxalobacteraceae</taxon>
        <taxon>Oxalicibacterium</taxon>
    </lineage>
</organism>
<protein>
    <submittedName>
        <fullName evidence="1">Uncharacterized protein</fullName>
    </submittedName>
</protein>
<sequence length="55" mass="6303">MSLFDWMSRRMDEADNDNEHCCDECGMCTDDKSRTIYIESQDKTLCLECASDALG</sequence>
<accession>A0A8J3AT77</accession>
<name>A0A8J3AT77_9BURK</name>
<gene>
    <name evidence="1" type="ORF">GCM10008066_27250</name>
</gene>